<dbReference type="PANTHER" id="PTHR34502:SF4">
    <property type="entry name" value="DUF6594 DOMAIN-CONTAINING PROTEIN"/>
    <property type="match status" value="1"/>
</dbReference>
<keyword evidence="2" id="KW-0812">Transmembrane</keyword>
<feature type="transmembrane region" description="Helical" evidence="2">
    <location>
        <begin position="242"/>
        <end position="259"/>
    </location>
</feature>
<evidence type="ECO:0000256" key="2">
    <source>
        <dbReference type="SAM" id="Phobius"/>
    </source>
</evidence>
<organism evidence="4 5">
    <name type="scientific">Septoria linicola</name>
    <dbReference type="NCBI Taxonomy" id="215465"/>
    <lineage>
        <taxon>Eukaryota</taxon>
        <taxon>Fungi</taxon>
        <taxon>Dikarya</taxon>
        <taxon>Ascomycota</taxon>
        <taxon>Pezizomycotina</taxon>
        <taxon>Dothideomycetes</taxon>
        <taxon>Dothideomycetidae</taxon>
        <taxon>Mycosphaerellales</taxon>
        <taxon>Mycosphaerellaceae</taxon>
        <taxon>Septoria</taxon>
    </lineage>
</organism>
<name>A0A9Q9AYW1_9PEZI</name>
<dbReference type="AlphaFoldDB" id="A0A9Q9AYW1"/>
<evidence type="ECO:0000259" key="3">
    <source>
        <dbReference type="Pfam" id="PF20237"/>
    </source>
</evidence>
<dbReference type="Pfam" id="PF20237">
    <property type="entry name" value="DUF6594"/>
    <property type="match status" value="1"/>
</dbReference>
<feature type="transmembrane region" description="Helical" evidence="2">
    <location>
        <begin position="217"/>
        <end position="236"/>
    </location>
</feature>
<dbReference type="Proteomes" id="UP001056384">
    <property type="component" value="Chromosome 10"/>
</dbReference>
<feature type="compositionally biased region" description="Basic and acidic residues" evidence="1">
    <location>
        <begin position="71"/>
        <end position="88"/>
    </location>
</feature>
<keyword evidence="2" id="KW-0472">Membrane</keyword>
<dbReference type="EMBL" id="CP099427">
    <property type="protein sequence ID" value="USW57650.1"/>
    <property type="molecule type" value="Genomic_DNA"/>
</dbReference>
<evidence type="ECO:0000313" key="5">
    <source>
        <dbReference type="Proteomes" id="UP001056384"/>
    </source>
</evidence>
<feature type="transmembrane region" description="Helical" evidence="2">
    <location>
        <begin position="186"/>
        <end position="210"/>
    </location>
</feature>
<sequence>MSQPDDLSEGEVNEKPWKYIGYRTFSRLISAADDLFILRRFGTLTARALLALQDEIVVLEEMLEQLETAVSRRDAPDAHNGSFREENSTHAQACRASGKTESPVKDIKSVADWVTDKANAILDAEIEYVSKSTNHADLFAMVPKKDSPVRKVLERSSWFRQWSIWQIPSQLNEPTVTFASDRHIDAFVTASIVAIGLVMLVAPLWILAVYAQSFQRLGVITASLVVFLVFISSTNADRPLEVLVAAAAYAAILVVFMQIPPN</sequence>
<proteinExistence type="predicted"/>
<dbReference type="InterPro" id="IPR046529">
    <property type="entry name" value="DUF6594"/>
</dbReference>
<gene>
    <name evidence="4" type="ORF">Slin15195_G109690</name>
</gene>
<reference evidence="4" key="1">
    <citation type="submission" date="2022-06" db="EMBL/GenBank/DDBJ databases">
        <title>Complete genome sequences of two strains of the flax pathogen Septoria linicola.</title>
        <authorList>
            <person name="Lapalu N."/>
            <person name="Simon A."/>
            <person name="Demenou B."/>
            <person name="Paumier D."/>
            <person name="Guillot M.-P."/>
            <person name="Gout L."/>
            <person name="Valade R."/>
        </authorList>
    </citation>
    <scope>NUCLEOTIDE SEQUENCE</scope>
    <source>
        <strain evidence="4">SE15195</strain>
    </source>
</reference>
<accession>A0A9Q9AYW1</accession>
<dbReference type="OrthoDB" id="5416037at2759"/>
<dbReference type="PANTHER" id="PTHR34502">
    <property type="entry name" value="DUF6594 DOMAIN-CONTAINING PROTEIN-RELATED"/>
    <property type="match status" value="1"/>
</dbReference>
<keyword evidence="5" id="KW-1185">Reference proteome</keyword>
<evidence type="ECO:0000256" key="1">
    <source>
        <dbReference type="SAM" id="MobiDB-lite"/>
    </source>
</evidence>
<feature type="region of interest" description="Disordered" evidence="1">
    <location>
        <begin position="71"/>
        <end position="98"/>
    </location>
</feature>
<protein>
    <recommendedName>
        <fullName evidence="3">DUF6594 domain-containing protein</fullName>
    </recommendedName>
</protein>
<keyword evidence="2" id="KW-1133">Transmembrane helix</keyword>
<feature type="domain" description="DUF6594" evidence="3">
    <location>
        <begin position="22"/>
        <end position="254"/>
    </location>
</feature>
<evidence type="ECO:0000313" key="4">
    <source>
        <dbReference type="EMBL" id="USW57650.1"/>
    </source>
</evidence>